<name>A0A0G3HK84_9CORY</name>
<dbReference type="Proteomes" id="UP000035548">
    <property type="component" value="Chromosome"/>
</dbReference>
<proteinExistence type="predicted"/>
<dbReference type="KEGG" id="cut:CUTER_07885"/>
<dbReference type="STRING" id="1072256.CUTER_07885"/>
<dbReference type="EMBL" id="CP011546">
    <property type="protein sequence ID" value="AKK11562.1"/>
    <property type="molecule type" value="Genomic_DNA"/>
</dbReference>
<dbReference type="OrthoDB" id="4414764at2"/>
<protein>
    <submittedName>
        <fullName evidence="1">Uncharacterized protein</fullName>
    </submittedName>
</protein>
<evidence type="ECO:0000313" key="1">
    <source>
        <dbReference type="EMBL" id="AKK11562.1"/>
    </source>
</evidence>
<gene>
    <name evidence="1" type="ORF">CUTER_07885</name>
</gene>
<evidence type="ECO:0000313" key="2">
    <source>
        <dbReference type="Proteomes" id="UP000035548"/>
    </source>
</evidence>
<dbReference type="RefSeq" id="WP_047259947.1">
    <property type="nucleotide sequence ID" value="NZ_CP011546.1"/>
</dbReference>
<dbReference type="PATRIC" id="fig|1072256.5.peg.1556"/>
<sequence length="93" mass="10196">MHTYFNDARTPVLLTCRIRTAQDFYSALASAVRAPKRTSGPEAAPVPTNLDGLADLIKEAQITKIICSDTKLPEQDSLAVRRVLADLDVTLVR</sequence>
<accession>A0A0G3HK84</accession>
<keyword evidence="2" id="KW-1185">Reference proteome</keyword>
<dbReference type="AlphaFoldDB" id="A0A0G3HK84"/>
<reference evidence="2" key="2">
    <citation type="submission" date="2015-05" db="EMBL/GenBank/DDBJ databases">
        <title>Complete genome sequence of Corynebacterium uterequi DSM 45634, isolated from the uterus of a maiden mare.</title>
        <authorList>
            <person name="Ruckert C."/>
            <person name="Albersmeier A."/>
            <person name="Winkler A."/>
            <person name="Tauch A."/>
        </authorList>
    </citation>
    <scope>NUCLEOTIDE SEQUENCE [LARGE SCALE GENOMIC DNA]</scope>
    <source>
        <strain evidence="2">DSM 45634</strain>
    </source>
</reference>
<organism evidence="1 2">
    <name type="scientific">Corynebacterium uterequi</name>
    <dbReference type="NCBI Taxonomy" id="1072256"/>
    <lineage>
        <taxon>Bacteria</taxon>
        <taxon>Bacillati</taxon>
        <taxon>Actinomycetota</taxon>
        <taxon>Actinomycetes</taxon>
        <taxon>Mycobacteriales</taxon>
        <taxon>Corynebacteriaceae</taxon>
        <taxon>Corynebacterium</taxon>
    </lineage>
</organism>
<reference evidence="1 2" key="1">
    <citation type="journal article" date="2015" name="Genome Announc.">
        <title>Virulence Factor Genes Detected in the Complete Genome Sequence of Corynebacterium uterequi DSM 45634, Isolated from the Uterus of a Maiden Mare.</title>
        <authorList>
            <person name="Ruckert C."/>
            <person name="Kriete M."/>
            <person name="Jaenicke S."/>
            <person name="Winkler A."/>
            <person name="Tauch A."/>
        </authorList>
    </citation>
    <scope>NUCLEOTIDE SEQUENCE [LARGE SCALE GENOMIC DNA]</scope>
    <source>
        <strain evidence="1 2">DSM 45634</strain>
    </source>
</reference>